<dbReference type="SUPFAM" id="SSF52540">
    <property type="entry name" value="P-loop containing nucleoside triphosphate hydrolases"/>
    <property type="match status" value="2"/>
</dbReference>
<evidence type="ECO:0000256" key="6">
    <source>
        <dbReference type="ARBA" id="ARBA00022741"/>
    </source>
</evidence>
<evidence type="ECO:0000256" key="4">
    <source>
        <dbReference type="ARBA" id="ARBA00022597"/>
    </source>
</evidence>
<dbReference type="Proteomes" id="UP000078070">
    <property type="component" value="Chromosome"/>
</dbReference>
<keyword evidence="3" id="KW-1003">Cell membrane</keyword>
<dbReference type="SMART" id="SM00382">
    <property type="entry name" value="AAA"/>
    <property type="match status" value="1"/>
</dbReference>
<evidence type="ECO:0000256" key="5">
    <source>
        <dbReference type="ARBA" id="ARBA00022737"/>
    </source>
</evidence>
<evidence type="ECO:0000256" key="3">
    <source>
        <dbReference type="ARBA" id="ARBA00022475"/>
    </source>
</evidence>
<dbReference type="GO" id="GO:0016887">
    <property type="term" value="F:ATP hydrolysis activity"/>
    <property type="evidence" value="ECO:0007669"/>
    <property type="project" value="InterPro"/>
</dbReference>
<evidence type="ECO:0000256" key="8">
    <source>
        <dbReference type="ARBA" id="ARBA00022967"/>
    </source>
</evidence>
<keyword evidence="9" id="KW-0472">Membrane</keyword>
<evidence type="ECO:0000313" key="12">
    <source>
        <dbReference type="Proteomes" id="UP000078070"/>
    </source>
</evidence>
<evidence type="ECO:0000256" key="7">
    <source>
        <dbReference type="ARBA" id="ARBA00022840"/>
    </source>
</evidence>
<dbReference type="PROSITE" id="PS50893">
    <property type="entry name" value="ABC_TRANSPORTER_2"/>
    <property type="match status" value="2"/>
</dbReference>
<keyword evidence="7" id="KW-0067">ATP-binding</keyword>
<dbReference type="AlphaFoldDB" id="A0A1A9EU06"/>
<dbReference type="KEGG" id="mars:A8C75_01485"/>
<keyword evidence="4" id="KW-0762">Sugar transport</keyword>
<dbReference type="GO" id="GO:0005886">
    <property type="term" value="C:plasma membrane"/>
    <property type="evidence" value="ECO:0007669"/>
    <property type="project" value="UniProtKB-SubCell"/>
</dbReference>
<proteinExistence type="predicted"/>
<reference evidence="12" key="1">
    <citation type="submission" date="2016-05" db="EMBL/GenBank/DDBJ databases">
        <authorList>
            <person name="Baek K."/>
            <person name="Yang S.-J."/>
        </authorList>
    </citation>
    <scope>NUCLEOTIDE SEQUENCE [LARGE SCALE GENOMIC DNA]</scope>
    <source>
        <strain evidence="12">ST58-10</strain>
    </source>
</reference>
<dbReference type="CDD" id="cd03215">
    <property type="entry name" value="ABC_Carb_Monos_II"/>
    <property type="match status" value="1"/>
</dbReference>
<evidence type="ECO:0000256" key="2">
    <source>
        <dbReference type="ARBA" id="ARBA00022448"/>
    </source>
</evidence>
<dbReference type="GO" id="GO:0005524">
    <property type="term" value="F:ATP binding"/>
    <property type="evidence" value="ECO:0007669"/>
    <property type="project" value="UniProtKB-KW"/>
</dbReference>
<dbReference type="InterPro" id="IPR050107">
    <property type="entry name" value="ABC_carbohydrate_import_ATPase"/>
</dbReference>
<dbReference type="Pfam" id="PF00005">
    <property type="entry name" value="ABC_tran"/>
    <property type="match status" value="2"/>
</dbReference>
<evidence type="ECO:0000313" key="11">
    <source>
        <dbReference type="EMBL" id="ANG61262.1"/>
    </source>
</evidence>
<dbReference type="PROSITE" id="PS00211">
    <property type="entry name" value="ABC_TRANSPORTER_1"/>
    <property type="match status" value="1"/>
</dbReference>
<evidence type="ECO:0000259" key="10">
    <source>
        <dbReference type="PROSITE" id="PS50893"/>
    </source>
</evidence>
<dbReference type="FunFam" id="3.40.50.300:FF:000127">
    <property type="entry name" value="Ribose import ATP-binding protein RbsA"/>
    <property type="match status" value="1"/>
</dbReference>
<dbReference type="PANTHER" id="PTHR43790:SF4">
    <property type="entry name" value="GUANOSINE IMPORT ATP-BINDING PROTEIN NUPO"/>
    <property type="match status" value="1"/>
</dbReference>
<organism evidence="11 12">
    <name type="scientific">Marinobacterium aestuarii</name>
    <dbReference type="NCBI Taxonomy" id="1821621"/>
    <lineage>
        <taxon>Bacteria</taxon>
        <taxon>Pseudomonadati</taxon>
        <taxon>Pseudomonadota</taxon>
        <taxon>Gammaproteobacteria</taxon>
        <taxon>Oceanospirillales</taxon>
        <taxon>Oceanospirillaceae</taxon>
        <taxon>Marinobacterium</taxon>
    </lineage>
</organism>
<keyword evidence="8" id="KW-1278">Translocase</keyword>
<dbReference type="InterPro" id="IPR003439">
    <property type="entry name" value="ABC_transporter-like_ATP-bd"/>
</dbReference>
<dbReference type="Gene3D" id="3.40.50.300">
    <property type="entry name" value="P-loop containing nucleotide triphosphate hydrolases"/>
    <property type="match status" value="2"/>
</dbReference>
<comment type="subcellular location">
    <subcellularLocation>
        <location evidence="1">Cell membrane</location>
        <topology evidence="1">Peripheral membrane protein</topology>
    </subcellularLocation>
</comment>
<keyword evidence="5" id="KW-0677">Repeat</keyword>
<keyword evidence="6" id="KW-0547">Nucleotide-binding</keyword>
<reference evidence="11 12" key="2">
    <citation type="journal article" date="2018" name="Int. J. Syst. Evol. Microbiol.">
        <title>Marinobacterium aestuarii sp. nov., a benzene-degrading marine bacterium isolated from estuary sediment.</title>
        <authorList>
            <person name="Bae S.S."/>
            <person name="Jung J."/>
            <person name="Chung D."/>
            <person name="Baek K."/>
        </authorList>
    </citation>
    <scope>NUCLEOTIDE SEQUENCE [LARGE SCALE GENOMIC DNA]</scope>
    <source>
        <strain evidence="11 12">ST58-10</strain>
    </source>
</reference>
<dbReference type="InterPro" id="IPR003593">
    <property type="entry name" value="AAA+_ATPase"/>
</dbReference>
<dbReference type="InterPro" id="IPR017871">
    <property type="entry name" value="ABC_transporter-like_CS"/>
</dbReference>
<dbReference type="CDD" id="cd03216">
    <property type="entry name" value="ABC_Carb_Monos_I"/>
    <property type="match status" value="1"/>
</dbReference>
<dbReference type="EMBL" id="CP015839">
    <property type="protein sequence ID" value="ANG61262.1"/>
    <property type="molecule type" value="Genomic_DNA"/>
</dbReference>
<protein>
    <submittedName>
        <fullName evidence="11">ABC transporter</fullName>
    </submittedName>
</protein>
<accession>A0A1A9EU06</accession>
<sequence length="520" mass="56226">MTTAQPQPRLSLRNISKRFPGVLANDRVCLNLYPGEIHAMLGENGAGKSTLMKMIYGVMKPDEGEIHWQGRPVDIAEPAQARALGIGMVFQHFALFETLTVTENIALSLPAREARDLKALGRRIREVSERYGMALEPDRLVHSLSIGARQRVEIVRCLIQDIKLLILDEPTSVLTPQEVEGLFKTLNQLAAEGCSILFISHKLNEVRALCHNATILRGGRVTGECKPVEESAHSIARMMVGEDTPLSTTYEKREGGDDFLVVRDLSLKSLDPFGTRLKNINLRVRKGEIVGIAGVAGNGQDELLAALSGERLGEDAGQICVPAGRIALLPPLQRRNQGLAFVPEERLGRGAVPDMSLAENGLLTAFGAGLVKNGLVNWGRTRDFAQGIVDDFKVKCGGIDASAKSLSGGNLQKFIIGREIRQKPSLLLAAHPTWGVDIGAAVAIHKALIELRDAGTAILIVSEDIDELFEISDRICAICHGELSPLKAVSDTSIGEVGRWMTGDFDTAQGTGPTQGESHV</sequence>
<evidence type="ECO:0000256" key="9">
    <source>
        <dbReference type="ARBA" id="ARBA00023136"/>
    </source>
</evidence>
<feature type="domain" description="ABC transporter" evidence="10">
    <location>
        <begin position="10"/>
        <end position="243"/>
    </location>
</feature>
<dbReference type="PANTHER" id="PTHR43790">
    <property type="entry name" value="CARBOHYDRATE TRANSPORT ATP-BINDING PROTEIN MG119-RELATED"/>
    <property type="match status" value="1"/>
</dbReference>
<feature type="domain" description="ABC transporter" evidence="10">
    <location>
        <begin position="262"/>
        <end position="505"/>
    </location>
</feature>
<dbReference type="RefSeq" id="WP_067377099.1">
    <property type="nucleotide sequence ID" value="NZ_CP015839.1"/>
</dbReference>
<keyword evidence="2" id="KW-0813">Transport</keyword>
<name>A0A1A9EU06_9GAMM</name>
<dbReference type="InterPro" id="IPR027417">
    <property type="entry name" value="P-loop_NTPase"/>
</dbReference>
<dbReference type="OrthoDB" id="9776369at2"/>
<gene>
    <name evidence="11" type="ORF">A8C75_01485</name>
</gene>
<evidence type="ECO:0000256" key="1">
    <source>
        <dbReference type="ARBA" id="ARBA00004202"/>
    </source>
</evidence>
<dbReference type="STRING" id="1821621.A8C75_01485"/>
<keyword evidence="12" id="KW-1185">Reference proteome</keyword>